<dbReference type="Proteomes" id="UP001352852">
    <property type="component" value="Unassembled WGS sequence"/>
</dbReference>
<organism evidence="6 7">
    <name type="scientific">Characodon lateralis</name>
    <dbReference type="NCBI Taxonomy" id="208331"/>
    <lineage>
        <taxon>Eukaryota</taxon>
        <taxon>Metazoa</taxon>
        <taxon>Chordata</taxon>
        <taxon>Craniata</taxon>
        <taxon>Vertebrata</taxon>
        <taxon>Euteleostomi</taxon>
        <taxon>Actinopterygii</taxon>
        <taxon>Neopterygii</taxon>
        <taxon>Teleostei</taxon>
        <taxon>Neoteleostei</taxon>
        <taxon>Acanthomorphata</taxon>
        <taxon>Ovalentaria</taxon>
        <taxon>Atherinomorphae</taxon>
        <taxon>Cyprinodontiformes</taxon>
        <taxon>Goodeidae</taxon>
        <taxon>Characodon</taxon>
    </lineage>
</organism>
<proteinExistence type="predicted"/>
<keyword evidence="7" id="KW-1185">Reference proteome</keyword>
<reference evidence="6 7" key="1">
    <citation type="submission" date="2021-06" db="EMBL/GenBank/DDBJ databases">
        <authorList>
            <person name="Palmer J.M."/>
        </authorList>
    </citation>
    <scope>NUCLEOTIDE SEQUENCE [LARGE SCALE GENOMIC DNA]</scope>
    <source>
        <strain evidence="6 7">CL_MEX2019</strain>
        <tissue evidence="6">Muscle</tissue>
    </source>
</reference>
<keyword evidence="2 4" id="KW-0863">Zinc-finger</keyword>
<sequence length="77" mass="8557">MIWSNADKPAAFTMAGGIFSSMGNLFEVDCANVHPLVCHLCHEQYKSPCLLDCYHIFCARCLRGRTNDCRLSCPLCG</sequence>
<evidence type="ECO:0000259" key="5">
    <source>
        <dbReference type="PROSITE" id="PS50089"/>
    </source>
</evidence>
<evidence type="ECO:0000256" key="1">
    <source>
        <dbReference type="ARBA" id="ARBA00022723"/>
    </source>
</evidence>
<keyword evidence="1" id="KW-0479">Metal-binding</keyword>
<evidence type="ECO:0000256" key="3">
    <source>
        <dbReference type="ARBA" id="ARBA00022833"/>
    </source>
</evidence>
<dbReference type="InterPro" id="IPR013083">
    <property type="entry name" value="Znf_RING/FYVE/PHD"/>
</dbReference>
<dbReference type="PROSITE" id="PS00518">
    <property type="entry name" value="ZF_RING_1"/>
    <property type="match status" value="1"/>
</dbReference>
<comment type="caution">
    <text evidence="6">The sequence shown here is derived from an EMBL/GenBank/DDBJ whole genome shotgun (WGS) entry which is preliminary data.</text>
</comment>
<dbReference type="InterPro" id="IPR018957">
    <property type="entry name" value="Znf_C3HC4_RING-type"/>
</dbReference>
<keyword evidence="3" id="KW-0862">Zinc</keyword>
<dbReference type="SUPFAM" id="SSF57850">
    <property type="entry name" value="RING/U-box"/>
    <property type="match status" value="1"/>
</dbReference>
<dbReference type="PROSITE" id="PS50089">
    <property type="entry name" value="ZF_RING_2"/>
    <property type="match status" value="1"/>
</dbReference>
<dbReference type="Pfam" id="PF00097">
    <property type="entry name" value="zf-C3HC4"/>
    <property type="match status" value="1"/>
</dbReference>
<evidence type="ECO:0000256" key="2">
    <source>
        <dbReference type="ARBA" id="ARBA00022771"/>
    </source>
</evidence>
<accession>A0ABU7DUJ6</accession>
<feature type="domain" description="RING-type" evidence="5">
    <location>
        <begin position="38"/>
        <end position="76"/>
    </location>
</feature>
<dbReference type="EMBL" id="JAHUTJ010033800">
    <property type="protein sequence ID" value="MED6277468.1"/>
    <property type="molecule type" value="Genomic_DNA"/>
</dbReference>
<dbReference type="InterPro" id="IPR017907">
    <property type="entry name" value="Znf_RING_CS"/>
</dbReference>
<dbReference type="SMART" id="SM00184">
    <property type="entry name" value="RING"/>
    <property type="match status" value="1"/>
</dbReference>
<gene>
    <name evidence="6" type="ORF">CHARACLAT_013820</name>
</gene>
<protein>
    <recommendedName>
        <fullName evidence="5">RING-type domain-containing protein</fullName>
    </recommendedName>
</protein>
<dbReference type="PANTHER" id="PTHR22635:SF0">
    <property type="entry name" value="RING FINGER PROTEIN 207"/>
    <property type="match status" value="1"/>
</dbReference>
<evidence type="ECO:0000313" key="6">
    <source>
        <dbReference type="EMBL" id="MED6277468.1"/>
    </source>
</evidence>
<dbReference type="Gene3D" id="3.30.40.10">
    <property type="entry name" value="Zinc/RING finger domain, C3HC4 (zinc finger)"/>
    <property type="match status" value="1"/>
</dbReference>
<dbReference type="InterPro" id="IPR039320">
    <property type="entry name" value="RNF207"/>
</dbReference>
<name>A0ABU7DUJ6_9TELE</name>
<dbReference type="InterPro" id="IPR001841">
    <property type="entry name" value="Znf_RING"/>
</dbReference>
<dbReference type="PANTHER" id="PTHR22635">
    <property type="entry name" value="RING FINGER PROTEIN 207"/>
    <property type="match status" value="1"/>
</dbReference>
<evidence type="ECO:0000256" key="4">
    <source>
        <dbReference type="PROSITE-ProRule" id="PRU00175"/>
    </source>
</evidence>
<evidence type="ECO:0000313" key="7">
    <source>
        <dbReference type="Proteomes" id="UP001352852"/>
    </source>
</evidence>